<dbReference type="GO" id="GO:0005737">
    <property type="term" value="C:cytoplasm"/>
    <property type="evidence" value="ECO:0007669"/>
    <property type="project" value="UniProtKB-SubCell"/>
</dbReference>
<dbReference type="InterPro" id="IPR011033">
    <property type="entry name" value="PRC_barrel-like_sf"/>
</dbReference>
<organism evidence="7 8">
    <name type="scientific">Truepera radiovictrix (strain DSM 17093 / CIP 108686 / LMG 22925 / RQ-24)</name>
    <dbReference type="NCBI Taxonomy" id="649638"/>
    <lineage>
        <taxon>Bacteria</taxon>
        <taxon>Thermotogati</taxon>
        <taxon>Deinococcota</taxon>
        <taxon>Deinococci</taxon>
        <taxon>Trueperales</taxon>
        <taxon>Trueperaceae</taxon>
        <taxon>Truepera</taxon>
    </lineage>
</organism>
<sequence length="171" mass="18055">MALAPPEGSVLLGTLGKTFQLQGGLRFYALGEAEAAAIAALQRVFVAGFGERALARVRPVGAQQIVYFVGVDTPQAAKALVNADVYAPRAALPELETGFYVDLLLGLPVRLGGEVIGEVVEVIPKATALGQDLLVVDTGESEHLIPLQADYVHLHETHVQLTNPPEGLLEP</sequence>
<dbReference type="Gene3D" id="2.30.30.240">
    <property type="entry name" value="PRC-barrel domain"/>
    <property type="match status" value="1"/>
</dbReference>
<evidence type="ECO:0000256" key="5">
    <source>
        <dbReference type="HAMAP-Rule" id="MF_00014"/>
    </source>
</evidence>
<evidence type="ECO:0000256" key="4">
    <source>
        <dbReference type="ARBA" id="ARBA00023186"/>
    </source>
</evidence>
<evidence type="ECO:0000313" key="7">
    <source>
        <dbReference type="EMBL" id="ADI13212.1"/>
    </source>
</evidence>
<dbReference type="GO" id="GO:0005840">
    <property type="term" value="C:ribosome"/>
    <property type="evidence" value="ECO:0007669"/>
    <property type="project" value="InterPro"/>
</dbReference>
<dbReference type="Gene3D" id="2.40.30.60">
    <property type="entry name" value="RimM"/>
    <property type="match status" value="1"/>
</dbReference>
<gene>
    <name evidence="5" type="primary">rimM</name>
    <name evidence="7" type="ordered locus">Trad_0069</name>
</gene>
<dbReference type="InterPro" id="IPR002676">
    <property type="entry name" value="RimM_N"/>
</dbReference>
<dbReference type="eggNOG" id="COG0806">
    <property type="taxonomic scope" value="Bacteria"/>
</dbReference>
<reference evidence="8" key="1">
    <citation type="submission" date="2010-05" db="EMBL/GenBank/DDBJ databases">
        <title>The complete genome of Truepera radiovictris DSM 17093.</title>
        <authorList>
            <consortium name="US DOE Joint Genome Institute (JGI-PGF)"/>
            <person name="Lucas S."/>
            <person name="Copeland A."/>
            <person name="Lapidus A."/>
            <person name="Glavina del Rio T."/>
            <person name="Dalin E."/>
            <person name="Tice H."/>
            <person name="Bruce D."/>
            <person name="Goodwin L."/>
            <person name="Pitluck S."/>
            <person name="Kyrpides N."/>
            <person name="Mavromatis K."/>
            <person name="Ovchinnikova G."/>
            <person name="Munk A.C."/>
            <person name="Detter J.C."/>
            <person name="Han C."/>
            <person name="Tapia R."/>
            <person name="Land M."/>
            <person name="Hauser L."/>
            <person name="Markowitz V."/>
            <person name="Cheng J.-F."/>
            <person name="Hugenholtz P."/>
            <person name="Woyke T."/>
            <person name="Wu D."/>
            <person name="Tindall B."/>
            <person name="Pomrenke H.G."/>
            <person name="Brambilla E."/>
            <person name="Klenk H.-P."/>
            <person name="Eisen J.A."/>
        </authorList>
    </citation>
    <scope>NUCLEOTIDE SEQUENCE [LARGE SCALE GENOMIC DNA]</scope>
    <source>
        <strain evidence="8">DSM 17093 / CIP 108686 / LMG 22925 / RQ-24</strain>
    </source>
</reference>
<proteinExistence type="inferred from homology"/>
<dbReference type="STRING" id="649638.Trad_0069"/>
<comment type="domain">
    <text evidence="5">The PRC barrel domain binds ribosomal protein uS19.</text>
</comment>
<evidence type="ECO:0000256" key="1">
    <source>
        <dbReference type="ARBA" id="ARBA00022490"/>
    </source>
</evidence>
<dbReference type="GO" id="GO:0042274">
    <property type="term" value="P:ribosomal small subunit biogenesis"/>
    <property type="evidence" value="ECO:0007669"/>
    <property type="project" value="UniProtKB-UniRule"/>
</dbReference>
<dbReference type="EMBL" id="CP002049">
    <property type="protein sequence ID" value="ADI13212.1"/>
    <property type="molecule type" value="Genomic_DNA"/>
</dbReference>
<evidence type="ECO:0000256" key="2">
    <source>
        <dbReference type="ARBA" id="ARBA00022517"/>
    </source>
</evidence>
<evidence type="ECO:0000259" key="6">
    <source>
        <dbReference type="Pfam" id="PF01782"/>
    </source>
</evidence>
<protein>
    <recommendedName>
        <fullName evidence="5">Ribosome maturation factor RimM</fullName>
    </recommendedName>
</protein>
<dbReference type="Pfam" id="PF01782">
    <property type="entry name" value="RimM"/>
    <property type="match status" value="1"/>
</dbReference>
<keyword evidence="4 5" id="KW-0143">Chaperone</keyword>
<keyword evidence="8" id="KW-1185">Reference proteome</keyword>
<dbReference type="SUPFAM" id="SSF50346">
    <property type="entry name" value="PRC-barrel domain"/>
    <property type="match status" value="1"/>
</dbReference>
<dbReference type="Proteomes" id="UP000000379">
    <property type="component" value="Chromosome"/>
</dbReference>
<keyword evidence="3 5" id="KW-0698">rRNA processing</keyword>
<comment type="function">
    <text evidence="5">An accessory protein needed during the final step in the assembly of 30S ribosomal subunit, possibly for assembly of the head region. Essential for efficient processing of 16S rRNA. May be needed both before and after RbfA during the maturation of 16S rRNA. It has affinity for free ribosomal 30S subunits but not for 70S ribosomes.</text>
</comment>
<dbReference type="RefSeq" id="WP_013176592.1">
    <property type="nucleotide sequence ID" value="NC_014221.1"/>
</dbReference>
<dbReference type="KEGG" id="tra:Trad_0069"/>
<accession>D7CX88</accession>
<comment type="subcellular location">
    <subcellularLocation>
        <location evidence="5">Cytoplasm</location>
    </subcellularLocation>
</comment>
<dbReference type="HAMAP" id="MF_00014">
    <property type="entry name" value="Ribosome_mat_RimM"/>
    <property type="match status" value="1"/>
</dbReference>
<comment type="similarity">
    <text evidence="5">Belongs to the RimM family.</text>
</comment>
<dbReference type="OrthoDB" id="9810331at2"/>
<evidence type="ECO:0000313" key="8">
    <source>
        <dbReference type="Proteomes" id="UP000000379"/>
    </source>
</evidence>
<reference evidence="7 8" key="2">
    <citation type="journal article" date="2011" name="Stand. Genomic Sci.">
        <title>Complete genome sequence of Truepera radiovictrix type strain (RQ-24).</title>
        <authorList>
            <person name="Ivanova N."/>
            <person name="Rohde C."/>
            <person name="Munk C."/>
            <person name="Nolan M."/>
            <person name="Lucas S."/>
            <person name="Del Rio T.G."/>
            <person name="Tice H."/>
            <person name="Deshpande S."/>
            <person name="Cheng J.F."/>
            <person name="Tapia R."/>
            <person name="Han C."/>
            <person name="Goodwin L."/>
            <person name="Pitluck S."/>
            <person name="Liolios K."/>
            <person name="Mavromatis K."/>
            <person name="Mikhailova N."/>
            <person name="Pati A."/>
            <person name="Chen A."/>
            <person name="Palaniappan K."/>
            <person name="Land M."/>
            <person name="Hauser L."/>
            <person name="Chang Y.J."/>
            <person name="Jeffries C.D."/>
            <person name="Brambilla E."/>
            <person name="Rohde M."/>
            <person name="Goker M."/>
            <person name="Tindall B.J."/>
            <person name="Woyke T."/>
            <person name="Bristow J."/>
            <person name="Eisen J.A."/>
            <person name="Markowitz V."/>
            <person name="Hugenholtz P."/>
            <person name="Kyrpides N.C."/>
            <person name="Klenk H.P."/>
            <person name="Lapidus A."/>
        </authorList>
    </citation>
    <scope>NUCLEOTIDE SEQUENCE [LARGE SCALE GENOMIC DNA]</scope>
    <source>
        <strain evidence="8">DSM 17093 / CIP 108686 / LMG 22925 / RQ-24</strain>
    </source>
</reference>
<dbReference type="InterPro" id="IPR036976">
    <property type="entry name" value="RimM_N_sf"/>
</dbReference>
<dbReference type="HOGENOM" id="CLU_077636_0_1_0"/>
<comment type="subunit">
    <text evidence="5">Binds ribosomal protein uS19.</text>
</comment>
<dbReference type="SUPFAM" id="SSF50447">
    <property type="entry name" value="Translation proteins"/>
    <property type="match status" value="1"/>
</dbReference>
<keyword evidence="1 5" id="KW-0963">Cytoplasm</keyword>
<dbReference type="AlphaFoldDB" id="D7CX88"/>
<dbReference type="GO" id="GO:0006364">
    <property type="term" value="P:rRNA processing"/>
    <property type="evidence" value="ECO:0007669"/>
    <property type="project" value="UniProtKB-UniRule"/>
</dbReference>
<dbReference type="GO" id="GO:0043022">
    <property type="term" value="F:ribosome binding"/>
    <property type="evidence" value="ECO:0007669"/>
    <property type="project" value="InterPro"/>
</dbReference>
<dbReference type="NCBIfam" id="TIGR02273">
    <property type="entry name" value="16S_RimM"/>
    <property type="match status" value="1"/>
</dbReference>
<dbReference type="PANTHER" id="PTHR33692:SF1">
    <property type="entry name" value="RIBOSOME MATURATION FACTOR RIMM"/>
    <property type="match status" value="1"/>
</dbReference>
<keyword evidence="2 5" id="KW-0690">Ribosome biogenesis</keyword>
<dbReference type="InterPro" id="IPR011961">
    <property type="entry name" value="RimM"/>
</dbReference>
<dbReference type="PANTHER" id="PTHR33692">
    <property type="entry name" value="RIBOSOME MATURATION FACTOR RIMM"/>
    <property type="match status" value="1"/>
</dbReference>
<name>D7CX88_TRURR</name>
<dbReference type="InterPro" id="IPR009000">
    <property type="entry name" value="Transl_B-barrel_sf"/>
</dbReference>
<evidence type="ECO:0000256" key="3">
    <source>
        <dbReference type="ARBA" id="ARBA00022552"/>
    </source>
</evidence>
<feature type="domain" description="RimM N-terminal" evidence="6">
    <location>
        <begin position="12"/>
        <end position="90"/>
    </location>
</feature>